<dbReference type="STRING" id="64702.SAMN05443377_10580"/>
<gene>
    <name evidence="2" type="ORF">SAMN05443377_10580</name>
</gene>
<dbReference type="RefSeq" id="WP_177170056.1">
    <property type="nucleotide sequence ID" value="NZ_FOGZ01000005.1"/>
</dbReference>
<dbReference type="InterPro" id="IPR002629">
    <property type="entry name" value="Met_Synth_C/arc"/>
</dbReference>
<evidence type="ECO:0000313" key="3">
    <source>
        <dbReference type="Proteomes" id="UP000198815"/>
    </source>
</evidence>
<dbReference type="SUPFAM" id="SSF51726">
    <property type="entry name" value="UROD/MetE-like"/>
    <property type="match status" value="1"/>
</dbReference>
<organism evidence="2 3">
    <name type="scientific">Propionibacterium cyclohexanicum</name>
    <dbReference type="NCBI Taxonomy" id="64702"/>
    <lineage>
        <taxon>Bacteria</taxon>
        <taxon>Bacillati</taxon>
        <taxon>Actinomycetota</taxon>
        <taxon>Actinomycetes</taxon>
        <taxon>Propionibacteriales</taxon>
        <taxon>Propionibacteriaceae</taxon>
        <taxon>Propionibacterium</taxon>
    </lineage>
</organism>
<sequence length="320" mass="34266">MIATALGSFAGTGMAATIRAVLGVFPDRAPLPELPDRGPHASMFARTMCLLEDLPFDRQPAGWRLSLGPSILARRARRTLLDDIDVLAENIDDWPGRLTITTMGPWTLSACVDLPRGGRSIGDPGARRDICQAWGAALDTHLAWVRRVIGAPVAVQIDEPCLGQVLTGVIPDESGRHSLPPVEEPEVRDALGAAIAQAKAAGGDIVVVHCCDDELPLGVILDSGADAPSIDTAVLRGSSWDRLAQWCQQGRQAWLGVVPTHQMEAGSAFMTRQREEVCSRLELDEQEREALVLTPACGLAGVERSVAWRSLAELAKVARG</sequence>
<reference evidence="2 3" key="1">
    <citation type="submission" date="2016-10" db="EMBL/GenBank/DDBJ databases">
        <authorList>
            <person name="de Groot N.N."/>
        </authorList>
    </citation>
    <scope>NUCLEOTIDE SEQUENCE [LARGE SCALE GENOMIC DNA]</scope>
    <source>
        <strain evidence="2 3">DSM 16859</strain>
    </source>
</reference>
<proteinExistence type="predicted"/>
<dbReference type="GO" id="GO:0008270">
    <property type="term" value="F:zinc ion binding"/>
    <property type="evidence" value="ECO:0007669"/>
    <property type="project" value="InterPro"/>
</dbReference>
<dbReference type="AlphaFoldDB" id="A0A1H9R1U0"/>
<evidence type="ECO:0000313" key="2">
    <source>
        <dbReference type="EMBL" id="SER66668.1"/>
    </source>
</evidence>
<dbReference type="GO" id="GO:0003871">
    <property type="term" value="F:5-methyltetrahydropteroyltriglutamate-homocysteine S-methyltransferase activity"/>
    <property type="evidence" value="ECO:0007669"/>
    <property type="project" value="InterPro"/>
</dbReference>
<dbReference type="EMBL" id="FOGZ01000005">
    <property type="protein sequence ID" value="SER66668.1"/>
    <property type="molecule type" value="Genomic_DNA"/>
</dbReference>
<accession>A0A1H9R1U0</accession>
<dbReference type="Pfam" id="PF01717">
    <property type="entry name" value="Meth_synt_2"/>
    <property type="match status" value="1"/>
</dbReference>
<evidence type="ECO:0000259" key="1">
    <source>
        <dbReference type="Pfam" id="PF01717"/>
    </source>
</evidence>
<dbReference type="GO" id="GO:0009086">
    <property type="term" value="P:methionine biosynthetic process"/>
    <property type="evidence" value="ECO:0007669"/>
    <property type="project" value="InterPro"/>
</dbReference>
<protein>
    <submittedName>
        <fullName evidence="2">Cobalamin-independent synthase, Catalytic domain</fullName>
    </submittedName>
</protein>
<name>A0A1H9R1U0_9ACTN</name>
<keyword evidence="3" id="KW-1185">Reference proteome</keyword>
<dbReference type="Gene3D" id="3.20.20.210">
    <property type="match status" value="1"/>
</dbReference>
<dbReference type="Proteomes" id="UP000198815">
    <property type="component" value="Unassembled WGS sequence"/>
</dbReference>
<dbReference type="InterPro" id="IPR038071">
    <property type="entry name" value="UROD/MetE-like_sf"/>
</dbReference>
<feature type="domain" description="Cobalamin-independent methionine synthase MetE C-terminal/archaeal" evidence="1">
    <location>
        <begin position="124"/>
        <end position="319"/>
    </location>
</feature>